<keyword evidence="1" id="KW-0472">Membrane</keyword>
<evidence type="ECO:0000313" key="2">
    <source>
        <dbReference type="EMBL" id="TFK03054.1"/>
    </source>
</evidence>
<proteinExistence type="predicted"/>
<reference evidence="2 3" key="1">
    <citation type="submission" date="2019-04" db="EMBL/GenBank/DDBJ databases">
        <title>Draft genome of the big-headed turtle Platysternon megacephalum.</title>
        <authorList>
            <person name="Gong S."/>
        </authorList>
    </citation>
    <scope>NUCLEOTIDE SEQUENCE [LARGE SCALE GENOMIC DNA]</scope>
    <source>
        <strain evidence="2">DO16091913</strain>
        <tissue evidence="2">Muscle</tissue>
    </source>
</reference>
<accession>A0A4D9E859</accession>
<name>A0A4D9E859_9SAUR</name>
<evidence type="ECO:0000256" key="1">
    <source>
        <dbReference type="SAM" id="Phobius"/>
    </source>
</evidence>
<keyword evidence="1" id="KW-1133">Transmembrane helix</keyword>
<comment type="caution">
    <text evidence="2">The sequence shown here is derived from an EMBL/GenBank/DDBJ whole genome shotgun (WGS) entry which is preliminary data.</text>
</comment>
<evidence type="ECO:0000313" key="3">
    <source>
        <dbReference type="Proteomes" id="UP000297703"/>
    </source>
</evidence>
<organism evidence="2 3">
    <name type="scientific">Platysternon megacephalum</name>
    <name type="common">big-headed turtle</name>
    <dbReference type="NCBI Taxonomy" id="55544"/>
    <lineage>
        <taxon>Eukaryota</taxon>
        <taxon>Metazoa</taxon>
        <taxon>Chordata</taxon>
        <taxon>Craniata</taxon>
        <taxon>Vertebrata</taxon>
        <taxon>Euteleostomi</taxon>
        <taxon>Archelosauria</taxon>
        <taxon>Testudinata</taxon>
        <taxon>Testudines</taxon>
        <taxon>Cryptodira</taxon>
        <taxon>Durocryptodira</taxon>
        <taxon>Testudinoidea</taxon>
        <taxon>Platysternidae</taxon>
        <taxon>Platysternon</taxon>
    </lineage>
</organism>
<reference evidence="2 3" key="2">
    <citation type="submission" date="2019-04" db="EMBL/GenBank/DDBJ databases">
        <title>The genome sequence of big-headed turtle.</title>
        <authorList>
            <person name="Gong S."/>
        </authorList>
    </citation>
    <scope>NUCLEOTIDE SEQUENCE [LARGE SCALE GENOMIC DNA]</scope>
    <source>
        <strain evidence="2">DO16091913</strain>
        <tissue evidence="2">Muscle</tissue>
    </source>
</reference>
<dbReference type="EMBL" id="QXTE01000168">
    <property type="protein sequence ID" value="TFK03054.1"/>
    <property type="molecule type" value="Genomic_DNA"/>
</dbReference>
<dbReference type="AlphaFoldDB" id="A0A4D9E859"/>
<dbReference type="Proteomes" id="UP000297703">
    <property type="component" value="Unassembled WGS sequence"/>
</dbReference>
<protein>
    <submittedName>
        <fullName evidence="2">Fragile X mental retardation syndrome-related protein 1</fullName>
    </submittedName>
</protein>
<keyword evidence="3" id="KW-1185">Reference proteome</keyword>
<keyword evidence="1" id="KW-0812">Transmembrane</keyword>
<gene>
    <name evidence="2" type="ORF">DR999_PMT14551</name>
</gene>
<feature type="transmembrane region" description="Helical" evidence="1">
    <location>
        <begin position="60"/>
        <end position="78"/>
    </location>
</feature>
<sequence length="111" mass="13168">MSCHQAQKLETTLDYFTPNKTCNGMEGSVVSRCHVSNNYKLFRFPRRFNVLLPMWSRGQLGLLIIIIYLFILLVWGRIHIDKHCRKHPIGTFLSSYRIYHTCFQQIELILH</sequence>